<organism evidence="2 3">
    <name type="scientific">Crenothrix polyspora</name>
    <dbReference type="NCBI Taxonomy" id="360316"/>
    <lineage>
        <taxon>Bacteria</taxon>
        <taxon>Pseudomonadati</taxon>
        <taxon>Pseudomonadota</taxon>
        <taxon>Gammaproteobacteria</taxon>
        <taxon>Methylococcales</taxon>
        <taxon>Crenotrichaceae</taxon>
        <taxon>Crenothrix</taxon>
    </lineage>
</organism>
<gene>
    <name evidence="2" type="ORF">CRENPOLYSF2_2860001</name>
</gene>
<evidence type="ECO:0000256" key="1">
    <source>
        <dbReference type="SAM" id="MobiDB-lite"/>
    </source>
</evidence>
<protein>
    <recommendedName>
        <fullName evidence="4">Peptidase M41 domain-containing protein</fullName>
    </recommendedName>
</protein>
<dbReference type="Proteomes" id="UP000195442">
    <property type="component" value="Unassembled WGS sequence"/>
</dbReference>
<keyword evidence="3" id="KW-1185">Reference proteome</keyword>
<feature type="region of interest" description="Disordered" evidence="1">
    <location>
        <begin position="1"/>
        <end position="23"/>
    </location>
</feature>
<dbReference type="OrthoDB" id="5567255at2"/>
<dbReference type="EMBL" id="FUKJ01000208">
    <property type="protein sequence ID" value="SJM92684.1"/>
    <property type="molecule type" value="Genomic_DNA"/>
</dbReference>
<sequence>MNRHHSTSNLKQLPNGDLSQETAIHEAGHATAIYLGNKQRQLPPVFFQIFIKRKSPSHCTSLSNEGRTHPEWIAKVEGGGCD</sequence>
<name>A0A1R4H8V0_9GAMM</name>
<dbReference type="AlphaFoldDB" id="A0A1R4H8V0"/>
<evidence type="ECO:0000313" key="3">
    <source>
        <dbReference type="Proteomes" id="UP000195442"/>
    </source>
</evidence>
<proteinExistence type="predicted"/>
<accession>A0A1R4H8V0</accession>
<evidence type="ECO:0008006" key="4">
    <source>
        <dbReference type="Google" id="ProtNLM"/>
    </source>
</evidence>
<dbReference type="RefSeq" id="WP_087147079.1">
    <property type="nucleotide sequence ID" value="NZ_FUKJ01000208.1"/>
</dbReference>
<evidence type="ECO:0000313" key="2">
    <source>
        <dbReference type="EMBL" id="SJM92684.1"/>
    </source>
</evidence>
<reference evidence="3" key="1">
    <citation type="submission" date="2017-02" db="EMBL/GenBank/DDBJ databases">
        <authorList>
            <person name="Daims H."/>
        </authorList>
    </citation>
    <scope>NUCLEOTIDE SEQUENCE [LARGE SCALE GENOMIC DNA]</scope>
</reference>
<feature type="compositionally biased region" description="Polar residues" evidence="1">
    <location>
        <begin position="7"/>
        <end position="22"/>
    </location>
</feature>